<dbReference type="KEGG" id="lcae:K3721_08415"/>
<feature type="transmembrane region" description="Helical" evidence="6">
    <location>
        <begin position="669"/>
        <end position="695"/>
    </location>
</feature>
<reference evidence="8" key="1">
    <citation type="submission" date="2021-08" db="EMBL/GenBank/DDBJ databases">
        <authorList>
            <person name="Nwanade C."/>
            <person name="Wang M."/>
            <person name="Masoudi A."/>
            <person name="Yu Z."/>
            <person name="Liu J."/>
        </authorList>
    </citation>
    <scope>NUCLEOTIDE SEQUENCE</scope>
    <source>
        <strain evidence="8">S122</strain>
    </source>
</reference>
<keyword evidence="2" id="KW-1003">Cell membrane</keyword>
<feature type="transmembrane region" description="Helical" evidence="6">
    <location>
        <begin position="720"/>
        <end position="747"/>
    </location>
</feature>
<proteinExistence type="predicted"/>
<feature type="transmembrane region" description="Helical" evidence="6">
    <location>
        <begin position="401"/>
        <end position="426"/>
    </location>
</feature>
<evidence type="ECO:0000256" key="2">
    <source>
        <dbReference type="ARBA" id="ARBA00022475"/>
    </source>
</evidence>
<dbReference type="InterPro" id="IPR038766">
    <property type="entry name" value="Membrane_comp_ABC_pdt"/>
</dbReference>
<feature type="transmembrane region" description="Helical" evidence="6">
    <location>
        <begin position="272"/>
        <end position="300"/>
    </location>
</feature>
<feature type="domain" description="ABC3 transporter permease C-terminal" evidence="7">
    <location>
        <begin position="676"/>
        <end position="794"/>
    </location>
</feature>
<dbReference type="EMBL" id="CP081070">
    <property type="protein sequence ID" value="UWQ55549.1"/>
    <property type="molecule type" value="Genomic_DNA"/>
</dbReference>
<feature type="transmembrane region" description="Helical" evidence="6">
    <location>
        <begin position="767"/>
        <end position="786"/>
    </location>
</feature>
<dbReference type="PANTHER" id="PTHR30287:SF2">
    <property type="entry name" value="BLL1001 PROTEIN"/>
    <property type="match status" value="1"/>
</dbReference>
<dbReference type="GO" id="GO:0005886">
    <property type="term" value="C:plasma membrane"/>
    <property type="evidence" value="ECO:0007669"/>
    <property type="project" value="UniProtKB-SubCell"/>
</dbReference>
<evidence type="ECO:0000313" key="8">
    <source>
        <dbReference type="EMBL" id="UWQ55549.1"/>
    </source>
</evidence>
<organism evidence="8 9">
    <name type="scientific">Leisingera caerulea</name>
    <name type="common">Phaeobacter caeruleus</name>
    <dbReference type="NCBI Taxonomy" id="506591"/>
    <lineage>
        <taxon>Bacteria</taxon>
        <taxon>Pseudomonadati</taxon>
        <taxon>Pseudomonadota</taxon>
        <taxon>Alphaproteobacteria</taxon>
        <taxon>Rhodobacterales</taxon>
        <taxon>Roseobacteraceae</taxon>
        <taxon>Leisingera</taxon>
    </lineage>
</organism>
<dbReference type="Proteomes" id="UP001058713">
    <property type="component" value="Chromosome"/>
</dbReference>
<keyword evidence="4 6" id="KW-1133">Transmembrane helix</keyword>
<feature type="domain" description="ABC3 transporter permease C-terminal" evidence="7">
    <location>
        <begin position="232"/>
        <end position="352"/>
    </location>
</feature>
<accession>A0A9Q9HM89</accession>
<evidence type="ECO:0000259" key="7">
    <source>
        <dbReference type="Pfam" id="PF02687"/>
    </source>
</evidence>
<keyword evidence="3 6" id="KW-0812">Transmembrane</keyword>
<evidence type="ECO:0000256" key="6">
    <source>
        <dbReference type="SAM" id="Phobius"/>
    </source>
</evidence>
<feature type="transmembrane region" description="Helical" evidence="6">
    <location>
        <begin position="447"/>
        <end position="467"/>
    </location>
</feature>
<gene>
    <name evidence="8" type="ORF">K3721_08415</name>
</gene>
<evidence type="ECO:0000256" key="4">
    <source>
        <dbReference type="ARBA" id="ARBA00022989"/>
    </source>
</evidence>
<dbReference type="RefSeq" id="WP_259972504.1">
    <property type="nucleotide sequence ID" value="NZ_CP081070.1"/>
</dbReference>
<dbReference type="PANTHER" id="PTHR30287">
    <property type="entry name" value="MEMBRANE COMPONENT OF PREDICTED ABC SUPERFAMILY METABOLITE UPTAKE TRANSPORTER"/>
    <property type="match status" value="1"/>
</dbReference>
<dbReference type="Pfam" id="PF02687">
    <property type="entry name" value="FtsX"/>
    <property type="match status" value="2"/>
</dbReference>
<dbReference type="InterPro" id="IPR003838">
    <property type="entry name" value="ABC3_permease_C"/>
</dbReference>
<comment type="subcellular location">
    <subcellularLocation>
        <location evidence="1">Cell membrane</location>
        <topology evidence="1">Multi-pass membrane protein</topology>
    </subcellularLocation>
</comment>
<sequence length="805" mass="85308">MIRAALGSILSHWRRHPLQLATLIAGLALATGLWSAVQAINGEARASYARAAQQLGTAGADRLVPDSGGIALRQYAALRRAGWKLAPVLEGTVRFGRQSFDIMGVDLLSHPLVADMAEAAEQDGAPPLDALLAPGRFFAHPDTAAELAAAQQQHPVTRTSALPRGVLVADLSLASRLLKQPEALSYLLVLPGQIPGLTPLAELAPALTRVAAQSAAADTARLTDSFHLNLTAFGLLSFAVGLFIVQGTITLSLEQRRGLIRTLRGLGVPMQVLTGLFAAELAIAALIAGAAGLAGGYLVAAALLPDVSATLAGLYGAPVDGSLSLRPGWVLSGLAMALGGTFLAGAQALFAMWRMPLLAAPATRARGQQAGRTHLLSAAAGVVCILAGIYVINVFQGLVSGFVFLGGLMLGAALMLPLLISGGLRLGARLARRPYAEWLWADTRAQLPGMSLALMALLLALATNIGVGTMVSSFRLTFVGWLDQRLAAEVYVTAATDAQGAALADWLDGQGVTVLPIRRSDLRFKGAPLRIYGVVDDPTYREHWPLLQALPRVWDRVAAGEAVLINEQLARRHGLTPGGILQLEPGWSLTIGGIYSDYGNPNGQAIAALHHLLARAPGIPNRQFGLRLPPDQVPDLISTIRERFEIPRENIIDQANLKARSLAVFDRTFVVTAALNLLTLGVAAFAMLTSLLTLWSQRLPQLAPVWAMGLSRRQLAATEVLRSVLLAAITAVLALPLGLILAWALLAVINVEAFGWKLPMHVFPGDWLRLFLLALLAAMVAAALPARRLSRLDPSELLKVFANER</sequence>
<evidence type="ECO:0000313" key="9">
    <source>
        <dbReference type="Proteomes" id="UP001058713"/>
    </source>
</evidence>
<evidence type="ECO:0000256" key="1">
    <source>
        <dbReference type="ARBA" id="ARBA00004651"/>
    </source>
</evidence>
<evidence type="ECO:0000256" key="5">
    <source>
        <dbReference type="ARBA" id="ARBA00023136"/>
    </source>
</evidence>
<feature type="transmembrane region" description="Helical" evidence="6">
    <location>
        <begin position="329"/>
        <end position="353"/>
    </location>
</feature>
<keyword evidence="5 6" id="KW-0472">Membrane</keyword>
<protein>
    <submittedName>
        <fullName evidence="8">ABC transporter permease</fullName>
    </submittedName>
</protein>
<feature type="transmembrane region" description="Helical" evidence="6">
    <location>
        <begin position="374"/>
        <end position="395"/>
    </location>
</feature>
<evidence type="ECO:0000256" key="3">
    <source>
        <dbReference type="ARBA" id="ARBA00022692"/>
    </source>
</evidence>
<name>A0A9Q9HM89_LEICA</name>
<dbReference type="AlphaFoldDB" id="A0A9Q9HM89"/>
<feature type="transmembrane region" description="Helical" evidence="6">
    <location>
        <begin position="230"/>
        <end position="251"/>
    </location>
</feature>